<keyword evidence="6" id="KW-1185">Reference proteome</keyword>
<evidence type="ECO:0000256" key="1">
    <source>
        <dbReference type="ARBA" id="ARBA00022679"/>
    </source>
</evidence>
<evidence type="ECO:0000313" key="5">
    <source>
        <dbReference type="EMBL" id="KAJ9139086.1"/>
    </source>
</evidence>
<dbReference type="GO" id="GO:0016740">
    <property type="term" value="F:transferase activity"/>
    <property type="evidence" value="ECO:0007669"/>
    <property type="project" value="UniProtKB-KW"/>
</dbReference>
<feature type="transmembrane region" description="Helical" evidence="4">
    <location>
        <begin position="7"/>
        <end position="27"/>
    </location>
</feature>
<comment type="caution">
    <text evidence="5">The sequence shown here is derived from an EMBL/GenBank/DDBJ whole genome shotgun (WGS) entry which is preliminary data.</text>
</comment>
<dbReference type="Pfam" id="PF10250">
    <property type="entry name" value="O-FucT"/>
    <property type="match status" value="1"/>
</dbReference>
<keyword evidence="3" id="KW-0119">Carbohydrate metabolism</keyword>
<name>A0AA38VD16_9PEZI</name>
<dbReference type="Proteomes" id="UP001174694">
    <property type="component" value="Unassembled WGS sequence"/>
</dbReference>
<organism evidence="5 6">
    <name type="scientific">Pleurostoma richardsiae</name>
    <dbReference type="NCBI Taxonomy" id="41990"/>
    <lineage>
        <taxon>Eukaryota</taxon>
        <taxon>Fungi</taxon>
        <taxon>Dikarya</taxon>
        <taxon>Ascomycota</taxon>
        <taxon>Pezizomycotina</taxon>
        <taxon>Sordariomycetes</taxon>
        <taxon>Sordariomycetidae</taxon>
        <taxon>Calosphaeriales</taxon>
        <taxon>Pleurostomataceae</taxon>
        <taxon>Pleurostoma</taxon>
    </lineage>
</organism>
<dbReference type="GO" id="GO:0006004">
    <property type="term" value="P:fucose metabolic process"/>
    <property type="evidence" value="ECO:0007669"/>
    <property type="project" value="UniProtKB-KW"/>
</dbReference>
<keyword evidence="1" id="KW-0808">Transferase</keyword>
<proteinExistence type="predicted"/>
<evidence type="ECO:0000256" key="2">
    <source>
        <dbReference type="ARBA" id="ARBA00023253"/>
    </source>
</evidence>
<keyword evidence="2" id="KW-0294">Fucose metabolism</keyword>
<protein>
    <submittedName>
        <fullName evidence="5">Alternative oxidase</fullName>
    </submittedName>
</protein>
<evidence type="ECO:0000256" key="3">
    <source>
        <dbReference type="ARBA" id="ARBA00023277"/>
    </source>
</evidence>
<sequence>MLDSARLFQILKFVLPTVVFVWALAYLTTDRDTYTEIIRSFRNEKKLFVADYLSHEIDGDFDGTKIAELCAIKQWAPPDRALVLTCDPPPGGIGEVKNAHLHCIRFAIELGAELVLPQIIRRSDTDITKLVPYSGGGPAKSIPAGYFFDMAHLKNSLAAYCPQMKVHDSLDELYDVPTMLQPVKFSVKDLTTDFVNGTIIANPQEIHWKFTQFLEEQKPAKKRRYPLRLHMGEALFTWPTGYDHPDFVRNFGRILRIRQDVRLLAASGLYNMQKRFNLELDPRRGIRRDSFVGVHLRTERDVAGVFPDYQTQAAYYLSYIADNRVPVVYLATGATQENITAFTERARDFGAAVVQKREILRAPELRLLDTLSWDQRALIDYEIMLRAGMVVGTSESSFAWNLAMRRHNAYGAEQSKPTDTELNIQWQDRFSTIYGNTAKGQAFELSIWP</sequence>
<dbReference type="Gene3D" id="3.40.50.11350">
    <property type="match status" value="1"/>
</dbReference>
<keyword evidence="4" id="KW-0812">Transmembrane</keyword>
<evidence type="ECO:0000256" key="4">
    <source>
        <dbReference type="SAM" id="Phobius"/>
    </source>
</evidence>
<dbReference type="EMBL" id="JANBVO010000027">
    <property type="protein sequence ID" value="KAJ9139086.1"/>
    <property type="molecule type" value="Genomic_DNA"/>
</dbReference>
<gene>
    <name evidence="5" type="ORF">NKR23_g8062</name>
</gene>
<dbReference type="InterPro" id="IPR019378">
    <property type="entry name" value="GDP-Fuc_O-FucTrfase"/>
</dbReference>
<dbReference type="CDD" id="cd11296">
    <property type="entry name" value="O-FucT_like"/>
    <property type="match status" value="1"/>
</dbReference>
<reference evidence="5" key="1">
    <citation type="submission" date="2022-07" db="EMBL/GenBank/DDBJ databases">
        <title>Fungi with potential for degradation of polypropylene.</title>
        <authorList>
            <person name="Gostincar C."/>
        </authorList>
    </citation>
    <scope>NUCLEOTIDE SEQUENCE</scope>
    <source>
        <strain evidence="5">EXF-13308</strain>
    </source>
</reference>
<keyword evidence="4" id="KW-1133">Transmembrane helix</keyword>
<dbReference type="AlphaFoldDB" id="A0AA38VD16"/>
<evidence type="ECO:0000313" key="6">
    <source>
        <dbReference type="Proteomes" id="UP001174694"/>
    </source>
</evidence>
<accession>A0AA38VD16</accession>
<keyword evidence="4" id="KW-0472">Membrane</keyword>